<evidence type="ECO:0000256" key="3">
    <source>
        <dbReference type="ARBA" id="ARBA00023172"/>
    </source>
</evidence>
<keyword evidence="10" id="KW-1185">Reference proteome</keyword>
<dbReference type="PROSITE" id="PS00397">
    <property type="entry name" value="RECOMBINASES_1"/>
    <property type="match status" value="1"/>
</dbReference>
<dbReference type="InterPro" id="IPR006119">
    <property type="entry name" value="Resolv_N"/>
</dbReference>
<dbReference type="InterPro" id="IPR050639">
    <property type="entry name" value="SSR_resolvase"/>
</dbReference>
<dbReference type="Gene3D" id="3.40.50.1390">
    <property type="entry name" value="Resolvase, N-terminal catalytic domain"/>
    <property type="match status" value="1"/>
</dbReference>
<evidence type="ECO:0000259" key="7">
    <source>
        <dbReference type="PROSITE" id="PS51737"/>
    </source>
</evidence>
<protein>
    <submittedName>
        <fullName evidence="8">Site-specific DNA recombinase</fullName>
    </submittedName>
</protein>
<evidence type="ECO:0000256" key="5">
    <source>
        <dbReference type="PROSITE-ProRule" id="PRU10137"/>
    </source>
</evidence>
<dbReference type="PANTHER" id="PTHR30461:SF23">
    <property type="entry name" value="DNA RECOMBINASE-RELATED"/>
    <property type="match status" value="1"/>
</dbReference>
<evidence type="ECO:0000313" key="10">
    <source>
        <dbReference type="Proteomes" id="UP000199481"/>
    </source>
</evidence>
<dbReference type="SUPFAM" id="SSF53041">
    <property type="entry name" value="Resolvase-like"/>
    <property type="match status" value="1"/>
</dbReference>
<name>A0A1H1BNB4_9LACT</name>
<dbReference type="Pfam" id="PF00239">
    <property type="entry name" value="Resolvase"/>
    <property type="match status" value="1"/>
</dbReference>
<organism evidence="8 10">
    <name type="scientific">Carnobacterium viridans</name>
    <dbReference type="NCBI Taxonomy" id="174587"/>
    <lineage>
        <taxon>Bacteria</taxon>
        <taxon>Bacillati</taxon>
        <taxon>Bacillota</taxon>
        <taxon>Bacilli</taxon>
        <taxon>Lactobacillales</taxon>
        <taxon>Carnobacteriaceae</taxon>
        <taxon>Carnobacterium</taxon>
    </lineage>
</organism>
<dbReference type="InterPro" id="IPR038109">
    <property type="entry name" value="DNA_bind_recomb_sf"/>
</dbReference>
<reference evidence="8" key="1">
    <citation type="submission" date="2016-10" db="EMBL/GenBank/DDBJ databases">
        <authorList>
            <person name="de Groot N.N."/>
        </authorList>
    </citation>
    <scope>NUCLEOTIDE SEQUENCE [LARGE SCALE GENOMIC DNA]</scope>
    <source>
        <strain evidence="8">MPL-11</strain>
    </source>
</reference>
<keyword evidence="2" id="KW-0238">DNA-binding</keyword>
<evidence type="ECO:0000259" key="6">
    <source>
        <dbReference type="PROSITE" id="PS51736"/>
    </source>
</evidence>
<dbReference type="SMART" id="SM00857">
    <property type="entry name" value="Resolvase"/>
    <property type="match status" value="1"/>
</dbReference>
<evidence type="ECO:0000313" key="9">
    <source>
        <dbReference type="EMBL" id="SDQ54983.1"/>
    </source>
</evidence>
<feature type="active site" description="O-(5'-phospho-DNA)-serine intermediate" evidence="4 5">
    <location>
        <position position="12"/>
    </location>
</feature>
<dbReference type="Pfam" id="PF07508">
    <property type="entry name" value="Recombinase"/>
    <property type="match status" value="1"/>
</dbReference>
<dbReference type="GO" id="GO:0003677">
    <property type="term" value="F:DNA binding"/>
    <property type="evidence" value="ECO:0007669"/>
    <property type="project" value="UniProtKB-KW"/>
</dbReference>
<dbReference type="RefSeq" id="WP_089978505.1">
    <property type="nucleotide sequence ID" value="NZ_FNJW01000008.1"/>
</dbReference>
<evidence type="ECO:0000256" key="2">
    <source>
        <dbReference type="ARBA" id="ARBA00023125"/>
    </source>
</evidence>
<gene>
    <name evidence="8" type="ORF">SAMN04487752_2665</name>
    <name evidence="9" type="ORF">SAMN04487752_2725</name>
</gene>
<feature type="domain" description="Recombinase" evidence="7">
    <location>
        <begin position="162"/>
        <end position="262"/>
    </location>
</feature>
<dbReference type="PROSITE" id="PS51736">
    <property type="entry name" value="RECOMBINASES_3"/>
    <property type="match status" value="1"/>
</dbReference>
<dbReference type="Gene3D" id="3.90.1750.20">
    <property type="entry name" value="Putative Large Serine Recombinase, Chain B, Domain 2"/>
    <property type="match status" value="1"/>
</dbReference>
<dbReference type="OrthoDB" id="9811097at2"/>
<dbReference type="InterPro" id="IPR011109">
    <property type="entry name" value="DNA_bind_recombinase_dom"/>
</dbReference>
<dbReference type="InterPro" id="IPR025827">
    <property type="entry name" value="Zn_ribbon_recom_dom"/>
</dbReference>
<dbReference type="PANTHER" id="PTHR30461">
    <property type="entry name" value="DNA-INVERTASE FROM LAMBDOID PROPHAGE"/>
    <property type="match status" value="1"/>
</dbReference>
<evidence type="ECO:0000313" key="8">
    <source>
        <dbReference type="EMBL" id="SDQ53444.1"/>
    </source>
</evidence>
<dbReference type="Proteomes" id="UP000199481">
    <property type="component" value="Unassembled WGS sequence"/>
</dbReference>
<sequence>MKLRAGIYLRVSTFEQVKEGYSLQAQEERLTNFALAKDYNLVAKYIDPGHSGAKLDRPGLQSMIEDIKNNKLDIILVYKLDRLSRSQKHTLYLIEDVFLKNNVNFVSMSESFDTTSSFGRAMIGILSVFAQLERDTITERLTMGRVERAKTGLYHGGGNFTPLGYDYIDHMLIVNEFEAMVVKEIYSLYLQKKGVRQIVMELHDKYPEQVTTRTKIKGVLSNPLYIGKVTFAGEIHDGQHESIVDEETFNAAQKIRDSRILYNYSGHEQKGLLNGKLYCGKCGAKYYRQVTGSKKYRYIKYACSSKNWSSPKLIKDRKCDNNRYNVEQLENRVIERLKKLTLKDLTVPEKNGDIEKRSTIKKEIKSIDNQIEKLIELFQFGSITPEKINGRIEKLNVQKINLDLLLNEIDYKKDEKVIQESLKNLNDFNWEEENTLAKIKIMDTFVDTITVNGEQLDIVWNL</sequence>
<dbReference type="AlphaFoldDB" id="A0A1H1BNB4"/>
<dbReference type="GO" id="GO:0000150">
    <property type="term" value="F:DNA strand exchange activity"/>
    <property type="evidence" value="ECO:0007669"/>
    <property type="project" value="InterPro"/>
</dbReference>
<accession>A0A1H1BNB4</accession>
<dbReference type="InterPro" id="IPR006118">
    <property type="entry name" value="Recombinase_CS"/>
</dbReference>
<dbReference type="EMBL" id="FNJW01000008">
    <property type="protein sequence ID" value="SDQ54983.1"/>
    <property type="molecule type" value="Genomic_DNA"/>
</dbReference>
<dbReference type="CDD" id="cd00338">
    <property type="entry name" value="Ser_Recombinase"/>
    <property type="match status" value="1"/>
</dbReference>
<dbReference type="GO" id="GO:0015074">
    <property type="term" value="P:DNA integration"/>
    <property type="evidence" value="ECO:0007669"/>
    <property type="project" value="UniProtKB-KW"/>
</dbReference>
<dbReference type="PROSITE" id="PS51737">
    <property type="entry name" value="RECOMBINASE_DNA_BIND"/>
    <property type="match status" value="1"/>
</dbReference>
<dbReference type="InterPro" id="IPR036162">
    <property type="entry name" value="Resolvase-like_N_sf"/>
</dbReference>
<evidence type="ECO:0000256" key="1">
    <source>
        <dbReference type="ARBA" id="ARBA00022908"/>
    </source>
</evidence>
<dbReference type="EMBL" id="FNJW01000008">
    <property type="protein sequence ID" value="SDQ53444.1"/>
    <property type="molecule type" value="Genomic_DNA"/>
</dbReference>
<dbReference type="Pfam" id="PF13408">
    <property type="entry name" value="Zn_ribbon_recom"/>
    <property type="match status" value="1"/>
</dbReference>
<proteinExistence type="predicted"/>
<keyword evidence="1" id="KW-0229">DNA integration</keyword>
<feature type="domain" description="Resolvase/invertase-type recombinase catalytic" evidence="6">
    <location>
        <begin position="4"/>
        <end position="152"/>
    </location>
</feature>
<keyword evidence="3" id="KW-0233">DNA recombination</keyword>
<reference evidence="10" key="2">
    <citation type="submission" date="2016-10" db="EMBL/GenBank/DDBJ databases">
        <authorList>
            <person name="Varghese N."/>
            <person name="Submissions S."/>
        </authorList>
    </citation>
    <scope>NUCLEOTIDE SEQUENCE [LARGE SCALE GENOMIC DNA]</scope>
    <source>
        <strain evidence="10">MPL-11</strain>
    </source>
</reference>
<evidence type="ECO:0000256" key="4">
    <source>
        <dbReference type="PIRSR" id="PIRSR606118-50"/>
    </source>
</evidence>